<dbReference type="Pfam" id="PF13193">
    <property type="entry name" value="AMP-binding_C"/>
    <property type="match status" value="1"/>
</dbReference>
<dbReference type="AlphaFoldDB" id="A0AAE8W7Y3"/>
<dbReference type="Pfam" id="PF03621">
    <property type="entry name" value="MbtH"/>
    <property type="match status" value="1"/>
</dbReference>
<dbReference type="InterPro" id="IPR020459">
    <property type="entry name" value="AMP-binding"/>
</dbReference>
<dbReference type="PRINTS" id="PR00154">
    <property type="entry name" value="AMPBINDING"/>
</dbReference>
<dbReference type="InterPro" id="IPR005153">
    <property type="entry name" value="MbtH-like_dom"/>
</dbReference>
<dbReference type="FunFam" id="3.40.50.12780:FF:000012">
    <property type="entry name" value="Non-ribosomal peptide synthetase"/>
    <property type="match status" value="1"/>
</dbReference>
<dbReference type="Proteomes" id="UP000318720">
    <property type="component" value="Unassembled WGS sequence"/>
</dbReference>
<keyword evidence="2" id="KW-0597">Phosphoprotein</keyword>
<dbReference type="Gene3D" id="3.90.820.10">
    <property type="entry name" value="Structural Genomics, Unknown Function 30-nov-00 1gh9 Mol_id"/>
    <property type="match status" value="1"/>
</dbReference>
<dbReference type="InterPro" id="IPR036736">
    <property type="entry name" value="ACP-like_sf"/>
</dbReference>
<dbReference type="InterPro" id="IPR009081">
    <property type="entry name" value="PP-bd_ACP"/>
</dbReference>
<dbReference type="PROSITE" id="PS00455">
    <property type="entry name" value="AMP_BINDING"/>
    <property type="match status" value="1"/>
</dbReference>
<dbReference type="SUPFAM" id="SSF160582">
    <property type="entry name" value="MbtH-like"/>
    <property type="match status" value="1"/>
</dbReference>
<dbReference type="InterPro" id="IPR038020">
    <property type="entry name" value="MbtH-like_sf"/>
</dbReference>
<feature type="domain" description="Carrier" evidence="3">
    <location>
        <begin position="595"/>
        <end position="675"/>
    </location>
</feature>
<dbReference type="Pfam" id="PF00550">
    <property type="entry name" value="PP-binding"/>
    <property type="match status" value="1"/>
</dbReference>
<dbReference type="SUPFAM" id="SSF47336">
    <property type="entry name" value="ACP-like"/>
    <property type="match status" value="1"/>
</dbReference>
<dbReference type="PANTHER" id="PTHR44845">
    <property type="entry name" value="CARRIER DOMAIN-CONTAINING PROTEIN"/>
    <property type="match status" value="1"/>
</dbReference>
<dbReference type="InterPro" id="IPR025110">
    <property type="entry name" value="AMP-bd_C"/>
</dbReference>
<dbReference type="Pfam" id="PF07993">
    <property type="entry name" value="NAD_binding_4"/>
    <property type="match status" value="1"/>
</dbReference>
<dbReference type="InterPro" id="IPR010080">
    <property type="entry name" value="Thioester_reductase-like_dom"/>
</dbReference>
<dbReference type="InterPro" id="IPR036291">
    <property type="entry name" value="NAD(P)-bd_dom_sf"/>
</dbReference>
<dbReference type="EMBL" id="SPAZ01000037">
    <property type="protein sequence ID" value="TQE38930.1"/>
    <property type="molecule type" value="Genomic_DNA"/>
</dbReference>
<evidence type="ECO:0000259" key="3">
    <source>
        <dbReference type="PROSITE" id="PS50075"/>
    </source>
</evidence>
<evidence type="ECO:0000313" key="5">
    <source>
        <dbReference type="Proteomes" id="UP000318720"/>
    </source>
</evidence>
<comment type="caution">
    <text evidence="4">The sequence shown here is derived from an EMBL/GenBank/DDBJ whole genome shotgun (WGS) entry which is preliminary data.</text>
</comment>
<dbReference type="InterPro" id="IPR045851">
    <property type="entry name" value="AMP-bd_C_sf"/>
</dbReference>
<dbReference type="PANTHER" id="PTHR44845:SF6">
    <property type="entry name" value="BETA-ALANINE-ACTIVATING ENZYME"/>
    <property type="match status" value="1"/>
</dbReference>
<dbReference type="Gene3D" id="3.30.300.30">
    <property type="match status" value="1"/>
</dbReference>
<dbReference type="SMART" id="SM00923">
    <property type="entry name" value="MbtH"/>
    <property type="match status" value="1"/>
</dbReference>
<dbReference type="Gene3D" id="3.40.50.720">
    <property type="entry name" value="NAD(P)-binding Rossmann-like Domain"/>
    <property type="match status" value="1"/>
</dbReference>
<dbReference type="Gene3D" id="3.40.50.12780">
    <property type="entry name" value="N-terminal domain of ligase-like"/>
    <property type="match status" value="1"/>
</dbReference>
<dbReference type="FunFam" id="3.40.50.980:FF:000001">
    <property type="entry name" value="Non-ribosomal peptide synthetase"/>
    <property type="match status" value="1"/>
</dbReference>
<name>A0AAE8W7Y3_9ACTN</name>
<dbReference type="PROSITE" id="PS50075">
    <property type="entry name" value="CARRIER"/>
    <property type="match status" value="1"/>
</dbReference>
<dbReference type="InterPro" id="IPR042099">
    <property type="entry name" value="ANL_N_sf"/>
</dbReference>
<dbReference type="InterPro" id="IPR000873">
    <property type="entry name" value="AMP-dep_synth/lig_dom"/>
</dbReference>
<accession>A0AAE8W7Y3</accession>
<dbReference type="Pfam" id="PF00501">
    <property type="entry name" value="AMP-binding"/>
    <property type="match status" value="1"/>
</dbReference>
<proteinExistence type="predicted"/>
<dbReference type="InterPro" id="IPR020845">
    <property type="entry name" value="AMP-binding_CS"/>
</dbReference>
<dbReference type="RefSeq" id="WP_141580692.1">
    <property type="nucleotide sequence ID" value="NZ_SPAZ01000037.1"/>
</dbReference>
<dbReference type="NCBIfam" id="TIGR01733">
    <property type="entry name" value="AA-adenyl-dom"/>
    <property type="match status" value="1"/>
</dbReference>
<gene>
    <name evidence="4" type="ORF">Sipo8835_03545</name>
</gene>
<sequence>MTEPDDPSAESAAPCVVLRNDEEQYAIWPAEHRIPAGWRPIGAPASAARCGRLVDRLWTDMRPASARAKGRLAGSAPSTVPDLVRERARREPSALAVLSDEGRLSYAELTGRAERLAHELRESGVDAESVVGVCLDRGPELVVALLAVLNSGGAFLPLDPATPRQRTVALVGETGSRLIVSSREHALTFAECEARIVHVGSARGAVTRTPPAKPPRARGPRPDDLAYVIYTSGSTGPPKGVMITHRALSHSLTAVARAYELAPGDRVLHSAALGFDTSLEQIFATLISGATLVLAGTRMWAPTDLLHRLPEHGITVADLTPAYWHRLLSIADRGESLASLRLAIVGGEIVGVKDCRALLRRIPGARLVNAYGLTETAITSMLCELNEEVLAAPDTAVAPVGRPLAGSHVHLLDAELRPVPPGERGEIYIGGPVLARGIWRQPALTAQQFTADPHGSAPGDRMYRTGDLGRRRSDGNLEVLGRVDDQMKIRGFRVDPAEIEAALVSRPEVGEAMVVARLRDNGDRDIVAYYTPTASSAGDDTVLPTRLRSALAEVLPGYMIPAAFHTVERLPVTPGGKLDRRAVPELKATATTGGTDDRPVPQGMAQLWSQILDVDYVRPHDDFFELGGNSLLAMEMLARTRVVFGIGVTQIRDLTRSLLRYPTLAAFAESVRQARAGTLAHPAGGSIDFAAEADRSVPVAGRDAPAPDPRHPGDVLLTGATGFCGAYMIDELLRRTTGRILCLVRASDDQHGMERIRASHQRHVRSVLSSTRVQPVVGDLGKPGLGLSPSRFEELGSIIDAVYHFGGQVNFIYPYHELRAANVDGTYEIIRLAAGRSVPVHFTSSMAVLAGFGRAGVREVTESTPLRFPEYLSVGYVETKWVAEALLRKASDAGLPVAVHRLMDITGSSGTGVMNTSSEMAALIDFIARTGLCPDVRLPLDFLPADHLARAIGHISTHRPAHGEVYHLTNPRPTLLSSLAERLRRRGCPVQEIPYGEWTAALVKHAAGHPTDAITPFVPLFVDRCHRADITVSEMYFLDVFPEFTADNGERALKDAGIDVPPVDAEMLDRYIDFLRQPDHLQPVERHEHGAAQ</sequence>
<dbReference type="SUPFAM" id="SSF51735">
    <property type="entry name" value="NAD(P)-binding Rossmann-fold domains"/>
    <property type="match status" value="1"/>
</dbReference>
<dbReference type="Gene3D" id="1.10.1200.10">
    <property type="entry name" value="ACP-like"/>
    <property type="match status" value="1"/>
</dbReference>
<dbReference type="CDD" id="cd05235">
    <property type="entry name" value="SDR_e1"/>
    <property type="match status" value="1"/>
</dbReference>
<protein>
    <submittedName>
        <fullName evidence="4">Amino acid adenylation domain-containing protein</fullName>
    </submittedName>
</protein>
<evidence type="ECO:0000256" key="2">
    <source>
        <dbReference type="ARBA" id="ARBA00022553"/>
    </source>
</evidence>
<dbReference type="InterPro" id="IPR013120">
    <property type="entry name" value="FAR_NAD-bd"/>
</dbReference>
<evidence type="ECO:0000313" key="4">
    <source>
        <dbReference type="EMBL" id="TQE38930.1"/>
    </source>
</evidence>
<dbReference type="SUPFAM" id="SSF56801">
    <property type="entry name" value="Acetyl-CoA synthetase-like"/>
    <property type="match status" value="1"/>
</dbReference>
<reference evidence="4 5" key="1">
    <citation type="submission" date="2019-03" db="EMBL/GenBank/DDBJ databases">
        <title>Comparative genomic analyses of the sweetpotato soil rot pathogen, Streptomyces ipomoeae.</title>
        <authorList>
            <person name="Ruschel Soares N."/>
            <person name="Badger J.H."/>
            <person name="Huguet-Tapia J.C."/>
            <person name="Clark C.A."/>
            <person name="Pettis G.S."/>
        </authorList>
    </citation>
    <scope>NUCLEOTIDE SEQUENCE [LARGE SCALE GENOMIC DNA]</scope>
    <source>
        <strain evidence="4 5">88-35</strain>
    </source>
</reference>
<dbReference type="InterPro" id="IPR010071">
    <property type="entry name" value="AA_adenyl_dom"/>
</dbReference>
<keyword evidence="1" id="KW-0596">Phosphopantetheine</keyword>
<organism evidence="4 5">
    <name type="scientific">Streptomyces ipomoeae</name>
    <dbReference type="NCBI Taxonomy" id="103232"/>
    <lineage>
        <taxon>Bacteria</taxon>
        <taxon>Bacillati</taxon>
        <taxon>Actinomycetota</taxon>
        <taxon>Actinomycetes</taxon>
        <taxon>Kitasatosporales</taxon>
        <taxon>Streptomycetaceae</taxon>
        <taxon>Streptomyces</taxon>
    </lineage>
</organism>
<evidence type="ECO:0000256" key="1">
    <source>
        <dbReference type="ARBA" id="ARBA00022450"/>
    </source>
</evidence>
<dbReference type="NCBIfam" id="TIGR01746">
    <property type="entry name" value="Thioester-redct"/>
    <property type="match status" value="1"/>
</dbReference>
<dbReference type="CDD" id="cd05930">
    <property type="entry name" value="A_NRPS"/>
    <property type="match status" value="1"/>
</dbReference>